<sequence length="94" mass="10759">MGMTSTLYYRIVAADKDRGFNMILSWEKPVVQRTSFQMSTLGTADPKNIQRVLDEVQRFYKVAGVVDTTEETMKKRLAKLYAPKEPEVDVTPEV</sequence>
<proteinExistence type="predicted"/>
<reference evidence="1" key="1">
    <citation type="submission" date="2020-04" db="EMBL/GenBank/DDBJ databases">
        <authorList>
            <person name="Chiriac C."/>
            <person name="Salcher M."/>
            <person name="Ghai R."/>
            <person name="Kavagutti S V."/>
        </authorList>
    </citation>
    <scope>NUCLEOTIDE SEQUENCE</scope>
</reference>
<dbReference type="EMBL" id="LR796187">
    <property type="protein sequence ID" value="CAB4125747.1"/>
    <property type="molecule type" value="Genomic_DNA"/>
</dbReference>
<dbReference type="EMBL" id="LR798231">
    <property type="protein sequence ID" value="CAB5209339.1"/>
    <property type="molecule type" value="Genomic_DNA"/>
</dbReference>
<evidence type="ECO:0000313" key="1">
    <source>
        <dbReference type="EMBL" id="CAB4125747.1"/>
    </source>
</evidence>
<name>A0A6J5KXN9_9CAUD</name>
<evidence type="ECO:0000313" key="2">
    <source>
        <dbReference type="EMBL" id="CAB5209339.1"/>
    </source>
</evidence>
<gene>
    <name evidence="2" type="ORF">UFOVP181_436</name>
    <name evidence="1" type="ORF">UFOVP57_204</name>
</gene>
<organism evidence="1">
    <name type="scientific">uncultured Caudovirales phage</name>
    <dbReference type="NCBI Taxonomy" id="2100421"/>
    <lineage>
        <taxon>Viruses</taxon>
        <taxon>Duplodnaviria</taxon>
        <taxon>Heunggongvirae</taxon>
        <taxon>Uroviricota</taxon>
        <taxon>Caudoviricetes</taxon>
        <taxon>Peduoviridae</taxon>
        <taxon>Maltschvirus</taxon>
        <taxon>Maltschvirus maltsch</taxon>
    </lineage>
</organism>
<accession>A0A6J5KXN9</accession>
<protein>
    <submittedName>
        <fullName evidence="1">Uncharacterized protein</fullName>
    </submittedName>
</protein>